<dbReference type="PROSITE" id="PS50112">
    <property type="entry name" value="PAS"/>
    <property type="match status" value="1"/>
</dbReference>
<protein>
    <recommendedName>
        <fullName evidence="2">cyclic-guanylate-specific phosphodiesterase</fullName>
        <ecNumber evidence="2">3.1.4.52</ecNumber>
    </recommendedName>
</protein>
<dbReference type="InterPro" id="IPR001633">
    <property type="entry name" value="EAL_dom"/>
</dbReference>
<dbReference type="GO" id="GO:0071111">
    <property type="term" value="F:cyclic-guanylate-specific phosphodiesterase activity"/>
    <property type="evidence" value="ECO:0007669"/>
    <property type="project" value="UniProtKB-EC"/>
</dbReference>
<dbReference type="CDD" id="cd01948">
    <property type="entry name" value="EAL"/>
    <property type="match status" value="1"/>
</dbReference>
<dbReference type="CDD" id="cd00130">
    <property type="entry name" value="PAS"/>
    <property type="match status" value="1"/>
</dbReference>
<evidence type="ECO:0000259" key="8">
    <source>
        <dbReference type="PROSITE" id="PS50887"/>
    </source>
</evidence>
<feature type="domain" description="PAC" evidence="6">
    <location>
        <begin position="194"/>
        <end position="244"/>
    </location>
</feature>
<dbReference type="InterPro" id="IPR003018">
    <property type="entry name" value="GAF"/>
</dbReference>
<evidence type="ECO:0000259" key="5">
    <source>
        <dbReference type="PROSITE" id="PS50112"/>
    </source>
</evidence>
<dbReference type="PATRIC" id="fig|1249552.3.peg.1799"/>
<dbReference type="Pfam" id="PF13426">
    <property type="entry name" value="PAS_9"/>
    <property type="match status" value="3"/>
</dbReference>
<organism evidence="9 10">
    <name type="scientific">Pseudohongiella spirulinae</name>
    <dbReference type="NCBI Taxonomy" id="1249552"/>
    <lineage>
        <taxon>Bacteria</taxon>
        <taxon>Pseudomonadati</taxon>
        <taxon>Pseudomonadota</taxon>
        <taxon>Gammaproteobacteria</taxon>
        <taxon>Pseudomonadales</taxon>
        <taxon>Pseudohongiellaceae</taxon>
        <taxon>Pseudohongiella</taxon>
    </lineage>
</organism>
<dbReference type="GO" id="GO:0071732">
    <property type="term" value="P:cellular response to nitric oxide"/>
    <property type="evidence" value="ECO:0007669"/>
    <property type="project" value="UniProtKB-ARBA"/>
</dbReference>
<dbReference type="SMART" id="SM00052">
    <property type="entry name" value="EAL"/>
    <property type="match status" value="1"/>
</dbReference>
<evidence type="ECO:0000259" key="7">
    <source>
        <dbReference type="PROSITE" id="PS50883"/>
    </source>
</evidence>
<evidence type="ECO:0000256" key="2">
    <source>
        <dbReference type="ARBA" id="ARBA00012282"/>
    </source>
</evidence>
<dbReference type="Gene3D" id="3.20.20.450">
    <property type="entry name" value="EAL domain"/>
    <property type="match status" value="1"/>
</dbReference>
<dbReference type="PROSITE" id="PS50883">
    <property type="entry name" value="EAL"/>
    <property type="match status" value="1"/>
</dbReference>
<dbReference type="KEGG" id="pspi:PS2015_1791"/>
<sequence length="990" mass="111921">MTNTLDVSHSLLSLSADLFWSMAQDGQCLQIFNYAAKTERAARAIQVSALDALVQPDERQQWCKTLASHQPFRQIAVRILTSGRPCDLQITGTPVFNSDLTLSHYLCVAVDLSDASAVNANLQRFRAAMDTSLDMIFLVDRETLSFTDVNNTACLELGMSRQEMLKAGPSKILDSSEQELIQRYDRLIFEGQSSRIERVMTRPDGEERALEVYSRATQIDGRWVIIGVARDITDRKRAENRALHLQRMFSALSLTNEAILRAESEQSLFQDVCTAAVSSGLFTITSILSPLPSGRFKAIANAGNYTRQPEKILVTTTPDIPEGRGLTSEAWRQHKAMLSNHFKTDERTRPWHDLAEQFDIGSAAAYPLFKRKQCVAVMLFYARPVNMFDPETQSILQSMADNISFALDNFAADEEQARAAEAIRRNEERFRSLVHLTSDYYWEMDARLKVQQYEGRIEDELNREAVQMLIGNRMWDLPGVEPDSGTWRRFKSLLRKKKAFRDIDLSFTNSAGRVYYFTLAGEPIFDNERFAGYRGIARDITERKQASNRIKHLATHDMLTGLPNRVMFQELLRSTIRTANRYKDHRFAVLFIDLDRFKNVNDTFGHNTGDQLLAAVANRLKEPLRESDIVARLGGDEFVVLLNRVSERDKALHIAENILKTFSQPIKMDDREFLIGGSIGISLFGEDARNEEEVMNHADTAMYAAKETGRNNVQCYSARLHQHSQERANLAVQLRHALANGQLSLYYQAKLSIDEGRVVGVEALMRWHHPELGEISPAQFIPIAEDNGMIVPLGEWALETALQQLSEWDALGLPPLHMAVNLSARQFNSPDLRKQIKSALTNSGIAAHRLELEITESLVVQNPDTSIALMKKIQGMGVRFALDDFGTGYSSLGQLRHYPIDTLKIDRAFVRDLAISREDQAISKAIISMGKTLGLTVVAEGVENVDQLNFLRSYQCDHTQGFYCHRPAPAGQFVSWYRQHLSMQHSPCSE</sequence>
<reference evidence="9 10" key="1">
    <citation type="submission" date="2015-11" db="EMBL/GenBank/DDBJ databases">
        <authorList>
            <person name="Zhang Y."/>
            <person name="Guo Z."/>
        </authorList>
    </citation>
    <scope>NUCLEOTIDE SEQUENCE [LARGE SCALE GENOMIC DNA]</scope>
    <source>
        <strain evidence="9 10">KCTC 32221</strain>
    </source>
</reference>
<dbReference type="InterPro" id="IPR052155">
    <property type="entry name" value="Biofilm_reg_signaling"/>
</dbReference>
<dbReference type="OrthoDB" id="6168558at2"/>
<evidence type="ECO:0000313" key="10">
    <source>
        <dbReference type="Proteomes" id="UP000065641"/>
    </source>
</evidence>
<dbReference type="AlphaFoldDB" id="A0A0S2KDX9"/>
<dbReference type="PROSITE" id="PS50113">
    <property type="entry name" value="PAC"/>
    <property type="match status" value="2"/>
</dbReference>
<comment type="cofactor">
    <cofactor evidence="1">
        <name>Mg(2+)</name>
        <dbReference type="ChEBI" id="CHEBI:18420"/>
    </cofactor>
</comment>
<dbReference type="FunFam" id="3.20.20.450:FF:000001">
    <property type="entry name" value="Cyclic di-GMP phosphodiesterase yahA"/>
    <property type="match status" value="1"/>
</dbReference>
<keyword evidence="3" id="KW-0973">c-di-GMP</keyword>
<dbReference type="InterPro" id="IPR000160">
    <property type="entry name" value="GGDEF_dom"/>
</dbReference>
<dbReference type="Proteomes" id="UP000065641">
    <property type="component" value="Chromosome"/>
</dbReference>
<dbReference type="EC" id="3.1.4.52" evidence="2"/>
<dbReference type="SMART" id="SM00267">
    <property type="entry name" value="GGDEF"/>
    <property type="match status" value="1"/>
</dbReference>
<comment type="catalytic activity">
    <reaction evidence="4">
        <text>3',3'-c-di-GMP + H2O = 5'-phosphoguanylyl(3'-&gt;5')guanosine + H(+)</text>
        <dbReference type="Rhea" id="RHEA:24902"/>
        <dbReference type="ChEBI" id="CHEBI:15377"/>
        <dbReference type="ChEBI" id="CHEBI:15378"/>
        <dbReference type="ChEBI" id="CHEBI:58754"/>
        <dbReference type="ChEBI" id="CHEBI:58805"/>
        <dbReference type="EC" id="3.1.4.52"/>
    </reaction>
    <physiologicalReaction direction="left-to-right" evidence="4">
        <dbReference type="Rhea" id="RHEA:24903"/>
    </physiologicalReaction>
</comment>
<evidence type="ECO:0000256" key="3">
    <source>
        <dbReference type="ARBA" id="ARBA00022636"/>
    </source>
</evidence>
<dbReference type="RefSeq" id="WP_058021878.1">
    <property type="nucleotide sequence ID" value="NZ_CP013189.1"/>
</dbReference>
<feature type="domain" description="EAL" evidence="7">
    <location>
        <begin position="727"/>
        <end position="981"/>
    </location>
</feature>
<gene>
    <name evidence="9" type="ORF">PS2015_1791</name>
</gene>
<dbReference type="Gene3D" id="3.30.450.40">
    <property type="match status" value="1"/>
</dbReference>
<dbReference type="SUPFAM" id="SSF55781">
    <property type="entry name" value="GAF domain-like"/>
    <property type="match status" value="1"/>
</dbReference>
<dbReference type="InterPro" id="IPR035919">
    <property type="entry name" value="EAL_sf"/>
</dbReference>
<dbReference type="InterPro" id="IPR001610">
    <property type="entry name" value="PAC"/>
</dbReference>
<dbReference type="SMART" id="SM00086">
    <property type="entry name" value="PAC"/>
    <property type="match status" value="3"/>
</dbReference>
<dbReference type="STRING" id="1249552.PS2015_1791"/>
<feature type="domain" description="PAC" evidence="6">
    <location>
        <begin position="501"/>
        <end position="552"/>
    </location>
</feature>
<dbReference type="PROSITE" id="PS50887">
    <property type="entry name" value="GGDEF"/>
    <property type="match status" value="1"/>
</dbReference>
<dbReference type="InterPro" id="IPR043128">
    <property type="entry name" value="Rev_trsase/Diguanyl_cyclase"/>
</dbReference>
<accession>A0A0S2KDX9</accession>
<dbReference type="SMART" id="SM00065">
    <property type="entry name" value="GAF"/>
    <property type="match status" value="1"/>
</dbReference>
<dbReference type="NCBIfam" id="TIGR00254">
    <property type="entry name" value="GGDEF"/>
    <property type="match status" value="1"/>
</dbReference>
<proteinExistence type="predicted"/>
<dbReference type="InterPro" id="IPR000700">
    <property type="entry name" value="PAS-assoc_C"/>
</dbReference>
<dbReference type="SUPFAM" id="SSF55785">
    <property type="entry name" value="PYP-like sensor domain (PAS domain)"/>
    <property type="match status" value="2"/>
</dbReference>
<dbReference type="Pfam" id="PF00990">
    <property type="entry name" value="GGDEF"/>
    <property type="match status" value="1"/>
</dbReference>
<dbReference type="SUPFAM" id="SSF55073">
    <property type="entry name" value="Nucleotide cyclase"/>
    <property type="match status" value="1"/>
</dbReference>
<dbReference type="SUPFAM" id="SSF141868">
    <property type="entry name" value="EAL domain-like"/>
    <property type="match status" value="1"/>
</dbReference>
<dbReference type="InterPro" id="IPR000014">
    <property type="entry name" value="PAS"/>
</dbReference>
<feature type="domain" description="PAS" evidence="5">
    <location>
        <begin position="121"/>
        <end position="192"/>
    </location>
</feature>
<dbReference type="EMBL" id="CP013189">
    <property type="protein sequence ID" value="ALO46441.1"/>
    <property type="molecule type" value="Genomic_DNA"/>
</dbReference>
<dbReference type="FunFam" id="3.30.70.270:FF:000001">
    <property type="entry name" value="Diguanylate cyclase domain protein"/>
    <property type="match status" value="1"/>
</dbReference>
<evidence type="ECO:0000259" key="6">
    <source>
        <dbReference type="PROSITE" id="PS50113"/>
    </source>
</evidence>
<dbReference type="InterPro" id="IPR029016">
    <property type="entry name" value="GAF-like_dom_sf"/>
</dbReference>
<keyword evidence="10" id="KW-1185">Reference proteome</keyword>
<name>A0A0S2KDX9_9GAMM</name>
<dbReference type="Pfam" id="PF13185">
    <property type="entry name" value="GAF_2"/>
    <property type="match status" value="1"/>
</dbReference>
<dbReference type="InterPro" id="IPR029787">
    <property type="entry name" value="Nucleotide_cyclase"/>
</dbReference>
<dbReference type="CDD" id="cd01949">
    <property type="entry name" value="GGDEF"/>
    <property type="match status" value="1"/>
</dbReference>
<evidence type="ECO:0000313" key="9">
    <source>
        <dbReference type="EMBL" id="ALO46441.1"/>
    </source>
</evidence>
<dbReference type="PANTHER" id="PTHR44757:SF10">
    <property type="entry name" value="MEMBRANE PROTEIN"/>
    <property type="match status" value="1"/>
</dbReference>
<dbReference type="NCBIfam" id="TIGR00229">
    <property type="entry name" value="sensory_box"/>
    <property type="match status" value="2"/>
</dbReference>
<evidence type="ECO:0000256" key="4">
    <source>
        <dbReference type="ARBA" id="ARBA00051114"/>
    </source>
</evidence>
<feature type="domain" description="GGDEF" evidence="8">
    <location>
        <begin position="585"/>
        <end position="718"/>
    </location>
</feature>
<dbReference type="Pfam" id="PF00563">
    <property type="entry name" value="EAL"/>
    <property type="match status" value="1"/>
</dbReference>
<dbReference type="PANTHER" id="PTHR44757">
    <property type="entry name" value="DIGUANYLATE CYCLASE DGCP"/>
    <property type="match status" value="1"/>
</dbReference>
<dbReference type="InterPro" id="IPR035965">
    <property type="entry name" value="PAS-like_dom_sf"/>
</dbReference>
<dbReference type="Gene3D" id="3.30.450.20">
    <property type="entry name" value="PAS domain"/>
    <property type="match status" value="2"/>
</dbReference>
<dbReference type="Gene3D" id="3.30.70.270">
    <property type="match status" value="1"/>
</dbReference>
<evidence type="ECO:0000256" key="1">
    <source>
        <dbReference type="ARBA" id="ARBA00001946"/>
    </source>
</evidence>